<proteinExistence type="predicted"/>
<sequence>MTCIIRASFRNDSGLPVASTKANQGRLHGTTVGSSEWYRRRVKAICEHINVIRWFRESGRFIFPSVAALARIWLGKCPSNALQERVFSTGGFVMSSLRTRTDNKRAEIQVPLKHNRKVRRMQDEIYSAGN</sequence>
<comment type="caution">
    <text evidence="1">The sequence shown here is derived from an EMBL/GenBank/DDBJ whole genome shotgun (WGS) entry which is preliminary data.</text>
</comment>
<evidence type="ECO:0000313" key="2">
    <source>
        <dbReference type="Proteomes" id="UP000704712"/>
    </source>
</evidence>
<reference evidence="1" key="1">
    <citation type="submission" date="2020-03" db="EMBL/GenBank/DDBJ databases">
        <title>Hybrid Assembly of Korean Phytophthora infestans isolates.</title>
        <authorList>
            <person name="Prokchorchik M."/>
            <person name="Lee Y."/>
            <person name="Seo J."/>
            <person name="Cho J.-H."/>
            <person name="Park Y.-E."/>
            <person name="Jang D.-C."/>
            <person name="Im J.-S."/>
            <person name="Choi J.-G."/>
            <person name="Park H.-J."/>
            <person name="Lee G.-B."/>
            <person name="Lee Y.-G."/>
            <person name="Hong S.-Y."/>
            <person name="Cho K."/>
            <person name="Sohn K.H."/>
        </authorList>
    </citation>
    <scope>NUCLEOTIDE SEQUENCE</scope>
    <source>
        <strain evidence="1">KR_2_A2</strain>
    </source>
</reference>
<evidence type="ECO:0008006" key="3">
    <source>
        <dbReference type="Google" id="ProtNLM"/>
    </source>
</evidence>
<protein>
    <recommendedName>
        <fullName evidence="3">HAT C-terminal dimerisation domain-containing protein</fullName>
    </recommendedName>
</protein>
<organism evidence="1 2">
    <name type="scientific">Phytophthora infestans</name>
    <name type="common">Potato late blight agent</name>
    <name type="synonym">Botrytis infestans</name>
    <dbReference type="NCBI Taxonomy" id="4787"/>
    <lineage>
        <taxon>Eukaryota</taxon>
        <taxon>Sar</taxon>
        <taxon>Stramenopiles</taxon>
        <taxon>Oomycota</taxon>
        <taxon>Peronosporomycetes</taxon>
        <taxon>Peronosporales</taxon>
        <taxon>Peronosporaceae</taxon>
        <taxon>Phytophthora</taxon>
    </lineage>
</organism>
<name>A0A8S9UMD9_PHYIN</name>
<accession>A0A8S9UMD9</accession>
<dbReference type="AlphaFoldDB" id="A0A8S9UMD9"/>
<dbReference type="EMBL" id="JAACNO010001486">
    <property type="protein sequence ID" value="KAF4140194.1"/>
    <property type="molecule type" value="Genomic_DNA"/>
</dbReference>
<evidence type="ECO:0000313" key="1">
    <source>
        <dbReference type="EMBL" id="KAF4140194.1"/>
    </source>
</evidence>
<gene>
    <name evidence="1" type="ORF">GN958_ATG10627</name>
</gene>
<dbReference type="Proteomes" id="UP000704712">
    <property type="component" value="Unassembled WGS sequence"/>
</dbReference>